<organism evidence="2 3">
    <name type="scientific">Apolygus lucorum</name>
    <name type="common">Small green plant bug</name>
    <name type="synonym">Lygocoris lucorum</name>
    <dbReference type="NCBI Taxonomy" id="248454"/>
    <lineage>
        <taxon>Eukaryota</taxon>
        <taxon>Metazoa</taxon>
        <taxon>Ecdysozoa</taxon>
        <taxon>Arthropoda</taxon>
        <taxon>Hexapoda</taxon>
        <taxon>Insecta</taxon>
        <taxon>Pterygota</taxon>
        <taxon>Neoptera</taxon>
        <taxon>Paraneoptera</taxon>
        <taxon>Hemiptera</taxon>
        <taxon>Heteroptera</taxon>
        <taxon>Panheteroptera</taxon>
        <taxon>Cimicomorpha</taxon>
        <taxon>Miridae</taxon>
        <taxon>Mirini</taxon>
        <taxon>Apolygus</taxon>
    </lineage>
</organism>
<dbReference type="EMBL" id="WIXP02000008">
    <property type="protein sequence ID" value="KAF6206252.1"/>
    <property type="molecule type" value="Genomic_DNA"/>
</dbReference>
<gene>
    <name evidence="2" type="ORF">GE061_017481</name>
</gene>
<dbReference type="Proteomes" id="UP000466442">
    <property type="component" value="Unassembled WGS sequence"/>
</dbReference>
<dbReference type="OrthoDB" id="6781246at2759"/>
<feature type="compositionally biased region" description="Basic and acidic residues" evidence="1">
    <location>
        <begin position="278"/>
        <end position="290"/>
    </location>
</feature>
<reference evidence="2" key="1">
    <citation type="journal article" date="2021" name="Mol. Ecol. Resour.">
        <title>Apolygus lucorum genome provides insights into omnivorousness and mesophyll feeding.</title>
        <authorList>
            <person name="Liu Y."/>
            <person name="Liu H."/>
            <person name="Wang H."/>
            <person name="Huang T."/>
            <person name="Liu B."/>
            <person name="Yang B."/>
            <person name="Yin L."/>
            <person name="Li B."/>
            <person name="Zhang Y."/>
            <person name="Zhang S."/>
            <person name="Jiang F."/>
            <person name="Zhang X."/>
            <person name="Ren Y."/>
            <person name="Wang B."/>
            <person name="Wang S."/>
            <person name="Lu Y."/>
            <person name="Wu K."/>
            <person name="Fan W."/>
            <person name="Wang G."/>
        </authorList>
    </citation>
    <scope>NUCLEOTIDE SEQUENCE</scope>
    <source>
        <strain evidence="2">12Hb</strain>
    </source>
</reference>
<keyword evidence="3" id="KW-1185">Reference proteome</keyword>
<evidence type="ECO:0000256" key="1">
    <source>
        <dbReference type="SAM" id="MobiDB-lite"/>
    </source>
</evidence>
<sequence>MSDFLDDIILIEGKLMDYATRKVFVAPMCVPRVASQRLVLPGTSLWETKSVIQPKILIIPSAEAEMEDIMSNEGLYKYAYQDVSRQRKAEECDTQHSPQSYISRLVQAQRRRRMITQFMDYMPTADGAVEGLPVSSTFIEKGEKRRMVKPGPHPRTRMLATQESIQYTQDIEEQSEVGILKDENEDETSVYENGKRSSRHRSSTRKKSSARKKSSGFSLASDRLSSYYQGFNQRDTGKKAELVVVESSDDEEEQLNNKATQTLVHMRTKRLSTQSPSSHDKETKKAYILN</sequence>
<feature type="region of interest" description="Disordered" evidence="1">
    <location>
        <begin position="175"/>
        <end position="218"/>
    </location>
</feature>
<evidence type="ECO:0000313" key="2">
    <source>
        <dbReference type="EMBL" id="KAF6206252.1"/>
    </source>
</evidence>
<feature type="region of interest" description="Disordered" evidence="1">
    <location>
        <begin position="245"/>
        <end position="290"/>
    </location>
</feature>
<accession>A0A8S9XB56</accession>
<proteinExistence type="predicted"/>
<comment type="caution">
    <text evidence="2">The sequence shown here is derived from an EMBL/GenBank/DDBJ whole genome shotgun (WGS) entry which is preliminary data.</text>
</comment>
<protein>
    <submittedName>
        <fullName evidence="2">Uncharacterized protein</fullName>
    </submittedName>
</protein>
<name>A0A8S9XB56_APOLU</name>
<dbReference type="AlphaFoldDB" id="A0A8S9XB56"/>
<feature type="compositionally biased region" description="Basic residues" evidence="1">
    <location>
        <begin position="196"/>
        <end position="214"/>
    </location>
</feature>
<evidence type="ECO:0000313" key="3">
    <source>
        <dbReference type="Proteomes" id="UP000466442"/>
    </source>
</evidence>